<keyword evidence="9" id="KW-0966">Cell projection</keyword>
<dbReference type="GO" id="GO:0005886">
    <property type="term" value="C:plasma membrane"/>
    <property type="evidence" value="ECO:0007669"/>
    <property type="project" value="UniProtKB-SubCell"/>
</dbReference>
<keyword evidence="1 7" id="KW-1003">Cell membrane</keyword>
<dbReference type="EMBL" id="FNNI01000005">
    <property type="protein sequence ID" value="SDX38482.1"/>
    <property type="molecule type" value="Genomic_DNA"/>
</dbReference>
<dbReference type="Proteomes" id="UP000198500">
    <property type="component" value="Unassembled WGS sequence"/>
</dbReference>
<evidence type="ECO:0000256" key="2">
    <source>
        <dbReference type="ARBA" id="ARBA00022692"/>
    </source>
</evidence>
<dbReference type="NCBIfam" id="TIGR03500">
    <property type="entry name" value="FliO_TIGR"/>
    <property type="match status" value="1"/>
</dbReference>
<proteinExistence type="inferred from homology"/>
<dbReference type="PANTHER" id="PTHR38766:SF1">
    <property type="entry name" value="FLAGELLAR PROTEIN FLIO"/>
    <property type="match status" value="1"/>
</dbReference>
<organism evidence="9 10">
    <name type="scientific">Aidingimonas halophila</name>
    <dbReference type="NCBI Taxonomy" id="574349"/>
    <lineage>
        <taxon>Bacteria</taxon>
        <taxon>Pseudomonadati</taxon>
        <taxon>Pseudomonadota</taxon>
        <taxon>Gammaproteobacteria</taxon>
        <taxon>Oceanospirillales</taxon>
        <taxon>Halomonadaceae</taxon>
        <taxon>Aidingimonas</taxon>
    </lineage>
</organism>
<evidence type="ECO:0000256" key="8">
    <source>
        <dbReference type="SAM" id="MobiDB-lite"/>
    </source>
</evidence>
<evidence type="ECO:0000313" key="10">
    <source>
        <dbReference type="Proteomes" id="UP000198500"/>
    </source>
</evidence>
<dbReference type="GO" id="GO:0009425">
    <property type="term" value="C:bacterial-type flagellum basal body"/>
    <property type="evidence" value="ECO:0007669"/>
    <property type="project" value="UniProtKB-SubCell"/>
</dbReference>
<dbReference type="PANTHER" id="PTHR38766">
    <property type="entry name" value="FLAGELLAR PROTEIN FLIO"/>
    <property type="match status" value="1"/>
</dbReference>
<evidence type="ECO:0000313" key="9">
    <source>
        <dbReference type="EMBL" id="SDX38482.1"/>
    </source>
</evidence>
<keyword evidence="9" id="KW-0969">Cilium</keyword>
<evidence type="ECO:0000256" key="5">
    <source>
        <dbReference type="ARBA" id="ARBA00023143"/>
    </source>
</evidence>
<dbReference type="InterPro" id="IPR022781">
    <property type="entry name" value="Flagellar_biosynth_FliO"/>
</dbReference>
<dbReference type="STRING" id="574349.SAMN05443545_105156"/>
<keyword evidence="5 7" id="KW-0975">Bacterial flagellum</keyword>
<keyword evidence="2 7" id="KW-0812">Transmembrane</keyword>
<keyword evidence="10" id="KW-1185">Reference proteome</keyword>
<feature type="region of interest" description="Disordered" evidence="8">
    <location>
        <begin position="118"/>
        <end position="145"/>
    </location>
</feature>
<evidence type="ECO:0000256" key="3">
    <source>
        <dbReference type="ARBA" id="ARBA00022989"/>
    </source>
</evidence>
<dbReference type="OrthoDB" id="6897726at2"/>
<dbReference type="GO" id="GO:0044781">
    <property type="term" value="P:bacterial-type flagellum organization"/>
    <property type="evidence" value="ECO:0007669"/>
    <property type="project" value="UniProtKB-UniRule"/>
</dbReference>
<comment type="subcellular location">
    <subcellularLocation>
        <location evidence="7">Cell membrane</location>
    </subcellularLocation>
    <subcellularLocation>
        <location evidence="7">Bacterial flagellum basal body</location>
    </subcellularLocation>
</comment>
<dbReference type="RefSeq" id="WP_092569571.1">
    <property type="nucleotide sequence ID" value="NZ_BMXH01000003.1"/>
</dbReference>
<evidence type="ECO:0000256" key="4">
    <source>
        <dbReference type="ARBA" id="ARBA00023136"/>
    </source>
</evidence>
<accession>A0A1H3B960</accession>
<evidence type="ECO:0000256" key="6">
    <source>
        <dbReference type="ARBA" id="ARBA00037937"/>
    </source>
</evidence>
<protein>
    <recommendedName>
        <fullName evidence="7">Flagellar protein</fullName>
    </recommendedName>
</protein>
<feature type="transmembrane region" description="Helical" evidence="7">
    <location>
        <begin position="43"/>
        <end position="65"/>
    </location>
</feature>
<sequence>MSEPSTASQGSQPSVDTSGVDALSANDWESVASGSDALLSMAALGKTAAVLALVIALILLCSYLLKRFGGHRHIGGRHLQVVGSVGVGQKERVVIVAVEDTWLVLGVGNGQVNKLHDLPAPTADLHDAPDASGGEHGNDGFASRFARAMRDTTRERLSSRNSRGQR</sequence>
<gene>
    <name evidence="9" type="ORF">SAMN05443545_105156</name>
</gene>
<evidence type="ECO:0000256" key="1">
    <source>
        <dbReference type="ARBA" id="ARBA00022475"/>
    </source>
</evidence>
<reference evidence="9 10" key="1">
    <citation type="submission" date="2016-10" db="EMBL/GenBank/DDBJ databases">
        <authorList>
            <person name="de Groot N.N."/>
        </authorList>
    </citation>
    <scope>NUCLEOTIDE SEQUENCE [LARGE SCALE GENOMIC DNA]</scope>
    <source>
        <strain evidence="9 10">DSM 19219</strain>
    </source>
</reference>
<comment type="similarity">
    <text evidence="6 7">Belongs to the FliO/MopB family.</text>
</comment>
<keyword evidence="3 7" id="KW-1133">Transmembrane helix</keyword>
<dbReference type="AlphaFoldDB" id="A0A1H3B960"/>
<name>A0A1H3B960_9GAMM</name>
<dbReference type="InterPro" id="IPR052205">
    <property type="entry name" value="FliO/MopB"/>
</dbReference>
<keyword evidence="9" id="KW-0282">Flagellum</keyword>
<keyword evidence="4 7" id="KW-0472">Membrane</keyword>
<evidence type="ECO:0000256" key="7">
    <source>
        <dbReference type="RuleBase" id="RU362064"/>
    </source>
</evidence>
<dbReference type="Pfam" id="PF04347">
    <property type="entry name" value="FliO"/>
    <property type="match status" value="1"/>
</dbReference>